<evidence type="ECO:0000256" key="1">
    <source>
        <dbReference type="ARBA" id="ARBA00004196"/>
    </source>
</evidence>
<dbReference type="EMBL" id="JBAWSV010000009">
    <property type="protein sequence ID" value="MEI4831976.1"/>
    <property type="molecule type" value="Genomic_DNA"/>
</dbReference>
<dbReference type="Pfam" id="PF00364">
    <property type="entry name" value="Biotin_lipoyl"/>
    <property type="match status" value="1"/>
</dbReference>
<dbReference type="InterPro" id="IPR000089">
    <property type="entry name" value="Biotin_lipoyl"/>
</dbReference>
<comment type="subcellular location">
    <subcellularLocation>
        <location evidence="1">Cell envelope</location>
    </subcellularLocation>
</comment>
<dbReference type="SUPFAM" id="SSF51230">
    <property type="entry name" value="Single hybrid motif"/>
    <property type="match status" value="1"/>
</dbReference>
<dbReference type="InterPro" id="IPR050465">
    <property type="entry name" value="UPF0194_transport"/>
</dbReference>
<feature type="domain" description="Lipoyl-binding" evidence="4">
    <location>
        <begin position="70"/>
        <end position="125"/>
    </location>
</feature>
<evidence type="ECO:0000259" key="5">
    <source>
        <dbReference type="Pfam" id="PF25990"/>
    </source>
</evidence>
<proteinExistence type="predicted"/>
<dbReference type="Gene3D" id="2.40.420.20">
    <property type="match status" value="1"/>
</dbReference>
<evidence type="ECO:0000313" key="7">
    <source>
        <dbReference type="Proteomes" id="UP001367922"/>
    </source>
</evidence>
<keyword evidence="7" id="KW-1185">Reference proteome</keyword>
<dbReference type="Gene3D" id="2.40.50.100">
    <property type="match status" value="1"/>
</dbReference>
<feature type="compositionally biased region" description="Low complexity" evidence="3">
    <location>
        <begin position="234"/>
        <end position="245"/>
    </location>
</feature>
<dbReference type="Proteomes" id="UP001367922">
    <property type="component" value="Unassembled WGS sequence"/>
</dbReference>
<comment type="caution">
    <text evidence="6">The sequence shown here is derived from an EMBL/GenBank/DDBJ whole genome shotgun (WGS) entry which is preliminary data.</text>
</comment>
<evidence type="ECO:0000256" key="2">
    <source>
        <dbReference type="ARBA" id="ARBA00023054"/>
    </source>
</evidence>
<dbReference type="InterPro" id="IPR011053">
    <property type="entry name" value="Single_hybrid_motif"/>
</dbReference>
<dbReference type="Gene3D" id="2.40.30.170">
    <property type="match status" value="1"/>
</dbReference>
<gene>
    <name evidence="6" type="ORF">WAX78_21350</name>
</gene>
<sequence>MKKWISILGVLIIVLGAGAWYVLKNKSQPVMNQAVSVAVQKGKLDVKVTGSGSTQSVTNEDITADSNKVVDSVLVSANDVVKKGQELITFTDGSDSIVAPADGTITSISVQAGDRVTSGKAVAHITNYSDLETIIQVDELDIPKVQVGQSVTLKVNSFPDTTYTGKVTDVAKEGTVSNGVSSFNVTVHIDDPKDVKIGMTTEASILTDSKDNVLYVPVEAVHTRGDQKFVLVQSSTASSNGQTSSKGKTNSNGQANMERKLVKTGIHNEDYVEITEGLQEGDHVQLPMAAQGNAANNNNNKQKGFMMSPGGGMGGGYGGGYGGGGMNRNRAGGRG</sequence>
<dbReference type="InterPro" id="IPR058636">
    <property type="entry name" value="Beta-barrel_YknX"/>
</dbReference>
<dbReference type="PANTHER" id="PTHR32347">
    <property type="entry name" value="EFFLUX SYSTEM COMPONENT YKNX-RELATED"/>
    <property type="match status" value="1"/>
</dbReference>
<feature type="domain" description="YknX-like beta-barrel" evidence="5">
    <location>
        <begin position="136"/>
        <end position="203"/>
    </location>
</feature>
<name>A0ABU8G122_9BACI</name>
<feature type="region of interest" description="Disordered" evidence="3">
    <location>
        <begin position="234"/>
        <end position="256"/>
    </location>
</feature>
<evidence type="ECO:0000259" key="4">
    <source>
        <dbReference type="Pfam" id="PF00364"/>
    </source>
</evidence>
<keyword evidence="2" id="KW-0175">Coiled coil</keyword>
<feature type="compositionally biased region" description="Polar residues" evidence="3">
    <location>
        <begin position="246"/>
        <end position="255"/>
    </location>
</feature>
<organism evidence="6 7">
    <name type="scientific">Bacillus yunxiaonensis</name>
    <dbReference type="NCBI Taxonomy" id="3127665"/>
    <lineage>
        <taxon>Bacteria</taxon>
        <taxon>Bacillati</taxon>
        <taxon>Bacillota</taxon>
        <taxon>Bacilli</taxon>
        <taxon>Bacillales</taxon>
        <taxon>Bacillaceae</taxon>
        <taxon>Bacillus</taxon>
    </lineage>
</organism>
<evidence type="ECO:0000256" key="3">
    <source>
        <dbReference type="SAM" id="MobiDB-lite"/>
    </source>
</evidence>
<accession>A0ABU8G122</accession>
<evidence type="ECO:0000313" key="6">
    <source>
        <dbReference type="EMBL" id="MEI4831976.1"/>
    </source>
</evidence>
<protein>
    <submittedName>
        <fullName evidence="6">HlyD family efflux transporter periplasmic adaptor subunit</fullName>
    </submittedName>
</protein>
<dbReference type="Pfam" id="PF25990">
    <property type="entry name" value="Beta-barrel_YknX"/>
    <property type="match status" value="1"/>
</dbReference>
<reference evidence="6 7" key="1">
    <citation type="submission" date="2024-01" db="EMBL/GenBank/DDBJ databases">
        <title>Seven novel Bacillus-like species.</title>
        <authorList>
            <person name="Liu G."/>
        </authorList>
    </citation>
    <scope>NUCLEOTIDE SEQUENCE [LARGE SCALE GENOMIC DNA]</scope>
    <source>
        <strain evidence="6 7">FJAT-53711</strain>
    </source>
</reference>
<dbReference type="RefSeq" id="WP_336484079.1">
    <property type="nucleotide sequence ID" value="NZ_JBAWSV010000009.1"/>
</dbReference>